<proteinExistence type="predicted"/>
<dbReference type="AlphaFoldDB" id="A0A0G0LZA4"/>
<gene>
    <name evidence="1" type="ORF">US86_C0004G0012</name>
</gene>
<sequence>MFTKQDLQAIREIVKESERRIIEQTGDFVHDIITPQLEKRHQALGISD</sequence>
<name>A0A0G0LZA4_9BACT</name>
<accession>A0A0G0LZA4</accession>
<protein>
    <recommendedName>
        <fullName evidence="3">Acyl-CoA dehydrogenase</fullName>
    </recommendedName>
</protein>
<dbReference type="Proteomes" id="UP000034235">
    <property type="component" value="Unassembled WGS sequence"/>
</dbReference>
<reference evidence="1 2" key="1">
    <citation type="journal article" date="2015" name="Nature">
        <title>rRNA introns, odd ribosomes, and small enigmatic genomes across a large radiation of phyla.</title>
        <authorList>
            <person name="Brown C.T."/>
            <person name="Hug L.A."/>
            <person name="Thomas B.C."/>
            <person name="Sharon I."/>
            <person name="Castelle C.J."/>
            <person name="Singh A."/>
            <person name="Wilkins M.J."/>
            <person name="Williams K.H."/>
            <person name="Banfield J.F."/>
        </authorList>
    </citation>
    <scope>NUCLEOTIDE SEQUENCE [LARGE SCALE GENOMIC DNA]</scope>
</reference>
<evidence type="ECO:0000313" key="2">
    <source>
        <dbReference type="Proteomes" id="UP000034235"/>
    </source>
</evidence>
<comment type="caution">
    <text evidence="1">The sequence shown here is derived from an EMBL/GenBank/DDBJ whole genome shotgun (WGS) entry which is preliminary data.</text>
</comment>
<evidence type="ECO:0000313" key="1">
    <source>
        <dbReference type="EMBL" id="KKQ66694.1"/>
    </source>
</evidence>
<organism evidence="1 2">
    <name type="scientific">Candidatus Daviesbacteria bacterium GW2011_GWA2_38_24</name>
    <dbReference type="NCBI Taxonomy" id="1618422"/>
    <lineage>
        <taxon>Bacteria</taxon>
        <taxon>Candidatus Daviesiibacteriota</taxon>
    </lineage>
</organism>
<evidence type="ECO:0008006" key="3">
    <source>
        <dbReference type="Google" id="ProtNLM"/>
    </source>
</evidence>
<dbReference type="EMBL" id="LBUP01000004">
    <property type="protein sequence ID" value="KKQ66694.1"/>
    <property type="molecule type" value="Genomic_DNA"/>
</dbReference>